<dbReference type="Pfam" id="PF00512">
    <property type="entry name" value="HisKA"/>
    <property type="match status" value="1"/>
</dbReference>
<dbReference type="Gene3D" id="1.10.287.130">
    <property type="match status" value="1"/>
</dbReference>
<keyword evidence="9" id="KW-0067">ATP-binding</keyword>
<evidence type="ECO:0000256" key="6">
    <source>
        <dbReference type="ARBA" id="ARBA00022679"/>
    </source>
</evidence>
<dbReference type="PANTHER" id="PTHR44936">
    <property type="entry name" value="SENSOR PROTEIN CREC"/>
    <property type="match status" value="1"/>
</dbReference>
<evidence type="ECO:0000259" key="12">
    <source>
        <dbReference type="PROSITE" id="PS50885"/>
    </source>
</evidence>
<keyword evidence="5" id="KW-0597">Phosphoprotein</keyword>
<dbReference type="PROSITE" id="PS50885">
    <property type="entry name" value="HAMP"/>
    <property type="match status" value="1"/>
</dbReference>
<dbReference type="InterPro" id="IPR005467">
    <property type="entry name" value="His_kinase_dom"/>
</dbReference>
<dbReference type="SMART" id="SM00304">
    <property type="entry name" value="HAMP"/>
    <property type="match status" value="1"/>
</dbReference>
<evidence type="ECO:0000313" key="14">
    <source>
        <dbReference type="Proteomes" id="UP000244223"/>
    </source>
</evidence>
<dbReference type="OrthoDB" id="9786919at2"/>
<dbReference type="PANTHER" id="PTHR44936:SF10">
    <property type="entry name" value="SENSOR PROTEIN RSTB"/>
    <property type="match status" value="1"/>
</dbReference>
<accession>A0A2T5J2E6</accession>
<keyword evidence="10" id="KW-1133">Transmembrane helix</keyword>
<name>A0A2T5J2E6_9GAMM</name>
<feature type="transmembrane region" description="Helical" evidence="10">
    <location>
        <begin position="12"/>
        <end position="34"/>
    </location>
</feature>
<reference evidence="13 14" key="1">
    <citation type="submission" date="2018-04" db="EMBL/GenBank/DDBJ databases">
        <title>Genomic Encyclopedia of Archaeal and Bacterial Type Strains, Phase II (KMG-II): from individual species to whole genera.</title>
        <authorList>
            <person name="Goeker M."/>
        </authorList>
    </citation>
    <scope>NUCLEOTIDE SEQUENCE [LARGE SCALE GENOMIC DNA]</scope>
    <source>
        <strain evidence="13 14">DSM 5822</strain>
    </source>
</reference>
<proteinExistence type="predicted"/>
<evidence type="ECO:0000256" key="4">
    <source>
        <dbReference type="ARBA" id="ARBA00022475"/>
    </source>
</evidence>
<dbReference type="Pfam" id="PF02518">
    <property type="entry name" value="HATPase_c"/>
    <property type="match status" value="1"/>
</dbReference>
<dbReference type="SUPFAM" id="SSF158472">
    <property type="entry name" value="HAMP domain-like"/>
    <property type="match status" value="1"/>
</dbReference>
<keyword evidence="10" id="KW-0472">Membrane</keyword>
<dbReference type="InterPro" id="IPR036890">
    <property type="entry name" value="HATPase_C_sf"/>
</dbReference>
<keyword evidence="10" id="KW-0812">Transmembrane</keyword>
<dbReference type="InterPro" id="IPR004358">
    <property type="entry name" value="Sig_transdc_His_kin-like_C"/>
</dbReference>
<dbReference type="InterPro" id="IPR003594">
    <property type="entry name" value="HATPase_dom"/>
</dbReference>
<dbReference type="PRINTS" id="PR00344">
    <property type="entry name" value="BCTRLSENSOR"/>
</dbReference>
<dbReference type="InterPro" id="IPR036097">
    <property type="entry name" value="HisK_dim/P_sf"/>
</dbReference>
<comment type="catalytic activity">
    <reaction evidence="1">
        <text>ATP + protein L-histidine = ADP + protein N-phospho-L-histidine.</text>
        <dbReference type="EC" id="2.7.13.3"/>
    </reaction>
</comment>
<dbReference type="CDD" id="cd00082">
    <property type="entry name" value="HisKA"/>
    <property type="match status" value="1"/>
</dbReference>
<evidence type="ECO:0000256" key="10">
    <source>
        <dbReference type="SAM" id="Phobius"/>
    </source>
</evidence>
<dbReference type="PROSITE" id="PS50109">
    <property type="entry name" value="HIS_KIN"/>
    <property type="match status" value="1"/>
</dbReference>
<keyword evidence="8 13" id="KW-0418">Kinase</keyword>
<keyword evidence="6" id="KW-0808">Transferase</keyword>
<dbReference type="AlphaFoldDB" id="A0A2T5J2E6"/>
<organism evidence="13 14">
    <name type="scientific">Agitococcus lubricus</name>
    <dbReference type="NCBI Taxonomy" id="1077255"/>
    <lineage>
        <taxon>Bacteria</taxon>
        <taxon>Pseudomonadati</taxon>
        <taxon>Pseudomonadota</taxon>
        <taxon>Gammaproteobacteria</taxon>
        <taxon>Moraxellales</taxon>
        <taxon>Moraxellaceae</taxon>
        <taxon>Agitococcus</taxon>
    </lineage>
</organism>
<comment type="subcellular location">
    <subcellularLocation>
        <location evidence="2">Cell membrane</location>
        <topology evidence="2">Multi-pass membrane protein</topology>
    </subcellularLocation>
</comment>
<comment type="caution">
    <text evidence="13">The sequence shown here is derived from an EMBL/GenBank/DDBJ whole genome shotgun (WGS) entry which is preliminary data.</text>
</comment>
<dbReference type="CDD" id="cd06225">
    <property type="entry name" value="HAMP"/>
    <property type="match status" value="1"/>
</dbReference>
<feature type="domain" description="HAMP" evidence="12">
    <location>
        <begin position="265"/>
        <end position="317"/>
    </location>
</feature>
<dbReference type="GO" id="GO:0000155">
    <property type="term" value="F:phosphorelay sensor kinase activity"/>
    <property type="evidence" value="ECO:0007669"/>
    <property type="project" value="InterPro"/>
</dbReference>
<evidence type="ECO:0000256" key="1">
    <source>
        <dbReference type="ARBA" id="ARBA00000085"/>
    </source>
</evidence>
<dbReference type="Pfam" id="PF00672">
    <property type="entry name" value="HAMP"/>
    <property type="match status" value="1"/>
</dbReference>
<evidence type="ECO:0000256" key="5">
    <source>
        <dbReference type="ARBA" id="ARBA00022553"/>
    </source>
</evidence>
<sequence length="551" mass="61975">MPLRLPIPSSIFVRLYGGLLLVMSLVAFCTYLLLQVVNDYRAAEYRENMATGFFRLIAIGIERQPEGSLRQAWLEEASALMDTKITLVNAQLAGFDDGELEKLQHGRAVVRLNLQKNYADIFSQVSSTRDVYVQTRMSKVSEQQAKAMAIFLLDDLEHYRGREHERLRELQTYFPFPIELIPLDKSGLEPDQRARIKRNEVVLALKEGGVAHNSSIRIIAPTGMIGTVLIMGPMYLFDWMPVQLLIIISLMSLLVITTAAYFLIHPLEKKIKAVEGAARRIGGGDLSARAAVHGYDEVSQLAYAFNSMAEHIQRLIDSQRELTRAVSHELRTPVARIRFGMEMLADTDDADDRYKQLTHLDNDIDELNKLIDEILTYAKLEQGIPVLNFETIDLGGLLQQVAKETEALGVKATITTHLPPEGTVAEAEHRYLHRVLQNLAGNATRYAKTEIALSAGVYDNYAYIAVEDDGDGIPEKDRERVFQPFTRLDDSRTRASGGYGLGLSIVSRIAFWFGGNIKVEESPRLGGAKFVMTWPIKQKHRTTRSFVNHKT</sequence>
<evidence type="ECO:0000259" key="11">
    <source>
        <dbReference type="PROSITE" id="PS50109"/>
    </source>
</evidence>
<dbReference type="InterPro" id="IPR003661">
    <property type="entry name" value="HisK_dim/P_dom"/>
</dbReference>
<dbReference type="SUPFAM" id="SSF47384">
    <property type="entry name" value="Homodimeric domain of signal transducing histidine kinase"/>
    <property type="match status" value="1"/>
</dbReference>
<keyword evidence="7" id="KW-0547">Nucleotide-binding</keyword>
<dbReference type="RefSeq" id="WP_107864542.1">
    <property type="nucleotide sequence ID" value="NZ_QAON01000002.1"/>
</dbReference>
<evidence type="ECO:0000256" key="9">
    <source>
        <dbReference type="ARBA" id="ARBA00022840"/>
    </source>
</evidence>
<dbReference type="InterPro" id="IPR003660">
    <property type="entry name" value="HAMP_dom"/>
</dbReference>
<dbReference type="Gene3D" id="1.10.8.500">
    <property type="entry name" value="HAMP domain in histidine kinase"/>
    <property type="match status" value="1"/>
</dbReference>
<gene>
    <name evidence="13" type="ORF">C8N29_10295</name>
</gene>
<dbReference type="Proteomes" id="UP000244223">
    <property type="component" value="Unassembled WGS sequence"/>
</dbReference>
<dbReference type="GO" id="GO:0005886">
    <property type="term" value="C:plasma membrane"/>
    <property type="evidence" value="ECO:0007669"/>
    <property type="project" value="UniProtKB-SubCell"/>
</dbReference>
<dbReference type="GO" id="GO:0005524">
    <property type="term" value="F:ATP binding"/>
    <property type="evidence" value="ECO:0007669"/>
    <property type="project" value="UniProtKB-KW"/>
</dbReference>
<evidence type="ECO:0000256" key="3">
    <source>
        <dbReference type="ARBA" id="ARBA00012438"/>
    </source>
</evidence>
<evidence type="ECO:0000256" key="2">
    <source>
        <dbReference type="ARBA" id="ARBA00004651"/>
    </source>
</evidence>
<dbReference type="EC" id="2.7.13.3" evidence="3"/>
<dbReference type="Gene3D" id="3.30.565.10">
    <property type="entry name" value="Histidine kinase-like ATPase, C-terminal domain"/>
    <property type="match status" value="1"/>
</dbReference>
<dbReference type="SMART" id="SM00388">
    <property type="entry name" value="HisKA"/>
    <property type="match status" value="1"/>
</dbReference>
<feature type="transmembrane region" description="Helical" evidence="10">
    <location>
        <begin position="242"/>
        <end position="264"/>
    </location>
</feature>
<dbReference type="SUPFAM" id="SSF55874">
    <property type="entry name" value="ATPase domain of HSP90 chaperone/DNA topoisomerase II/histidine kinase"/>
    <property type="match status" value="1"/>
</dbReference>
<protein>
    <recommendedName>
        <fullName evidence="3">histidine kinase</fullName>
        <ecNumber evidence="3">2.7.13.3</ecNumber>
    </recommendedName>
</protein>
<dbReference type="SMART" id="SM00387">
    <property type="entry name" value="HATPase_c"/>
    <property type="match status" value="1"/>
</dbReference>
<evidence type="ECO:0000256" key="8">
    <source>
        <dbReference type="ARBA" id="ARBA00022777"/>
    </source>
</evidence>
<dbReference type="EMBL" id="QAON01000002">
    <property type="protein sequence ID" value="PTQ90695.1"/>
    <property type="molecule type" value="Genomic_DNA"/>
</dbReference>
<feature type="transmembrane region" description="Helical" evidence="10">
    <location>
        <begin position="216"/>
        <end position="236"/>
    </location>
</feature>
<evidence type="ECO:0000313" key="13">
    <source>
        <dbReference type="EMBL" id="PTQ90695.1"/>
    </source>
</evidence>
<feature type="domain" description="Histidine kinase" evidence="11">
    <location>
        <begin position="325"/>
        <end position="538"/>
    </location>
</feature>
<dbReference type="InterPro" id="IPR050980">
    <property type="entry name" value="2C_sensor_his_kinase"/>
</dbReference>
<keyword evidence="4" id="KW-1003">Cell membrane</keyword>
<evidence type="ECO:0000256" key="7">
    <source>
        <dbReference type="ARBA" id="ARBA00022741"/>
    </source>
</evidence>
<keyword evidence="14" id="KW-1185">Reference proteome</keyword>